<dbReference type="KEGG" id="gax:Pan161_08970"/>
<evidence type="ECO:0000256" key="1">
    <source>
        <dbReference type="SAM" id="Phobius"/>
    </source>
</evidence>
<accession>A0A517V8F5</accession>
<gene>
    <name evidence="2" type="ORF">Pan161_08970</name>
</gene>
<evidence type="ECO:0000313" key="3">
    <source>
        <dbReference type="Proteomes" id="UP000316855"/>
    </source>
</evidence>
<proteinExistence type="predicted"/>
<organism evidence="2 3">
    <name type="scientific">Gimesia algae</name>
    <dbReference type="NCBI Taxonomy" id="2527971"/>
    <lineage>
        <taxon>Bacteria</taxon>
        <taxon>Pseudomonadati</taxon>
        <taxon>Planctomycetota</taxon>
        <taxon>Planctomycetia</taxon>
        <taxon>Planctomycetales</taxon>
        <taxon>Planctomycetaceae</taxon>
        <taxon>Gimesia</taxon>
    </lineage>
</organism>
<keyword evidence="3" id="KW-1185">Reference proteome</keyword>
<feature type="transmembrane region" description="Helical" evidence="1">
    <location>
        <begin position="140"/>
        <end position="163"/>
    </location>
</feature>
<dbReference type="InterPro" id="IPR010406">
    <property type="entry name" value="DUF1003"/>
</dbReference>
<keyword evidence="1" id="KW-1133">Transmembrane helix</keyword>
<keyword evidence="1" id="KW-0812">Transmembrane</keyword>
<dbReference type="Proteomes" id="UP000316855">
    <property type="component" value="Chromosome"/>
</dbReference>
<keyword evidence="1" id="KW-0472">Membrane</keyword>
<dbReference type="PANTHER" id="PTHR41386">
    <property type="entry name" value="INTEGRAL MEMBRANE PROTEIN-RELATED"/>
    <property type="match status" value="1"/>
</dbReference>
<dbReference type="PANTHER" id="PTHR41386:SF1">
    <property type="entry name" value="MEMBRANE PROTEIN"/>
    <property type="match status" value="1"/>
</dbReference>
<feature type="transmembrane region" description="Helical" evidence="1">
    <location>
        <begin position="113"/>
        <end position="134"/>
    </location>
</feature>
<dbReference type="EMBL" id="CP036343">
    <property type="protein sequence ID" value="QDT89269.1"/>
    <property type="molecule type" value="Genomic_DNA"/>
</dbReference>
<name>A0A517V8F5_9PLAN</name>
<reference evidence="2 3" key="1">
    <citation type="submission" date="2019-02" db="EMBL/GenBank/DDBJ databases">
        <title>Deep-cultivation of Planctomycetes and their phenomic and genomic characterization uncovers novel biology.</title>
        <authorList>
            <person name="Wiegand S."/>
            <person name="Jogler M."/>
            <person name="Boedeker C."/>
            <person name="Pinto D."/>
            <person name="Vollmers J."/>
            <person name="Rivas-Marin E."/>
            <person name="Kohn T."/>
            <person name="Peeters S.H."/>
            <person name="Heuer A."/>
            <person name="Rast P."/>
            <person name="Oberbeckmann S."/>
            <person name="Bunk B."/>
            <person name="Jeske O."/>
            <person name="Meyerdierks A."/>
            <person name="Storesund J.E."/>
            <person name="Kallscheuer N."/>
            <person name="Luecker S."/>
            <person name="Lage O.M."/>
            <person name="Pohl T."/>
            <person name="Merkel B.J."/>
            <person name="Hornburger P."/>
            <person name="Mueller R.-W."/>
            <person name="Bruemmer F."/>
            <person name="Labrenz M."/>
            <person name="Spormann A.M."/>
            <person name="Op den Camp H."/>
            <person name="Overmann J."/>
            <person name="Amann R."/>
            <person name="Jetten M.S.M."/>
            <person name="Mascher T."/>
            <person name="Medema M.H."/>
            <person name="Devos D.P."/>
            <person name="Kaster A.-K."/>
            <person name="Ovreas L."/>
            <person name="Rohde M."/>
            <person name="Galperin M.Y."/>
            <person name="Jogler C."/>
        </authorList>
    </citation>
    <scope>NUCLEOTIDE SEQUENCE [LARGE SCALE GENOMIC DNA]</scope>
    <source>
        <strain evidence="2 3">Pan161</strain>
    </source>
</reference>
<dbReference type="AlphaFoldDB" id="A0A517V8F5"/>
<evidence type="ECO:0008006" key="4">
    <source>
        <dbReference type="Google" id="ProtNLM"/>
    </source>
</evidence>
<sequence length="229" mass="26657">MCEVCSKTFHHRGVISAPLVRKPITELIQLDFPNWSDTSYFCHVDLSSYRAKGVHTLLESERGELSRLDREILAAMQNHDLISSNVEHEFDQSWSLGDKMADQLATWGGSWSFLILFAIFMTIWILLNSVVLLWQPVDPYPFILLNLLLSCLAAIQAPIILMSQNRQETKDRRRAQNDYQINLKAELEIKLIHEKLDHILSRQWEKLMQIQELQIEQLSEINNIKKRSS</sequence>
<protein>
    <recommendedName>
        <fullName evidence="4">DUF1003 domain-containing protein</fullName>
    </recommendedName>
</protein>
<dbReference type="Pfam" id="PF06210">
    <property type="entry name" value="DUF1003"/>
    <property type="match status" value="1"/>
</dbReference>
<evidence type="ECO:0000313" key="2">
    <source>
        <dbReference type="EMBL" id="QDT89269.1"/>
    </source>
</evidence>